<name>M1VDN4_STRSU</name>
<evidence type="ECO:0000256" key="1">
    <source>
        <dbReference type="SAM" id="MobiDB-lite"/>
    </source>
</evidence>
<proteinExistence type="predicted"/>
<evidence type="ECO:0000256" key="2">
    <source>
        <dbReference type="SAM" id="Phobius"/>
    </source>
</evidence>
<evidence type="ECO:0000313" key="3">
    <source>
        <dbReference type="EMBL" id="BAM94875.1"/>
    </source>
</evidence>
<keyword evidence="2" id="KW-0472">Membrane</keyword>
<dbReference type="EMBL" id="AB737828">
    <property type="protein sequence ID" value="BAM94875.1"/>
    <property type="molecule type" value="Genomic_DNA"/>
</dbReference>
<feature type="transmembrane region" description="Helical" evidence="2">
    <location>
        <begin position="15"/>
        <end position="31"/>
    </location>
</feature>
<feature type="region of interest" description="Disordered" evidence="1">
    <location>
        <begin position="242"/>
        <end position="265"/>
    </location>
</feature>
<feature type="transmembrane region" description="Helical" evidence="2">
    <location>
        <begin position="37"/>
        <end position="59"/>
    </location>
</feature>
<feature type="transmembrane region" description="Helical" evidence="2">
    <location>
        <begin position="101"/>
        <end position="122"/>
    </location>
</feature>
<feature type="transmembrane region" description="Helical" evidence="2">
    <location>
        <begin position="143"/>
        <end position="169"/>
    </location>
</feature>
<organism evidence="3">
    <name type="scientific">Streptococcus suis</name>
    <dbReference type="NCBI Taxonomy" id="1307"/>
    <lineage>
        <taxon>Bacteria</taxon>
        <taxon>Bacillati</taxon>
        <taxon>Bacillota</taxon>
        <taxon>Bacilli</taxon>
        <taxon>Lactobacillales</taxon>
        <taxon>Streptococcaceae</taxon>
        <taxon>Streptococcus</taxon>
    </lineage>
</organism>
<feature type="transmembrane region" description="Helical" evidence="2">
    <location>
        <begin position="189"/>
        <end position="212"/>
    </location>
</feature>
<keyword evidence="2" id="KW-0812">Transmembrane</keyword>
<dbReference type="AlphaFoldDB" id="M1VDN4"/>
<accession>M1VDN4</accession>
<feature type="transmembrane region" description="Helical" evidence="2">
    <location>
        <begin position="71"/>
        <end position="89"/>
    </location>
</feature>
<reference evidence="3" key="1">
    <citation type="journal article" date="2013" name="Appl. Environ. Microbiol.">
        <title>Genetic analysis of capsular polysaccharide synthesis gene clusters from all serotypes of Streptococcus suis: potential mechanisms for generation of capsular variation.</title>
        <authorList>
            <person name="Okura M."/>
            <person name="Takamatsu D."/>
            <person name="Maruyama F."/>
            <person name="Nozawa T."/>
            <person name="Nakagawa I."/>
            <person name="Osaki M."/>
            <person name="Sekizaki T."/>
            <person name="Gottschalk M."/>
            <person name="Kumagai Y."/>
            <person name="Hamada S."/>
        </authorList>
    </citation>
    <scope>NUCLEOTIDE SEQUENCE</scope>
    <source>
        <strain evidence="3">88-1861</strain>
    </source>
</reference>
<keyword evidence="2" id="KW-1133">Transmembrane helix</keyword>
<feature type="compositionally biased region" description="Basic and acidic residues" evidence="1">
    <location>
        <begin position="242"/>
        <end position="253"/>
    </location>
</feature>
<sequence>MEKYIRNAKNIKQTQFLKVFLIFGILGIFLYNSPLYWLFLILFFLFYLVFNLIAFFVYFKELWKTEPFTCVIVILLFSFVLIPLPFISLENDHQFSETVKSFYALAVGIGVNYVIDSVFKLVEADTIDQEQIRVKKKAAITKIFFNSLYISEYVTFLLVEQRQIFLAIFNNLRWSWLNNLLHYLVEETSSPWALIVLTMGIFVCLIGLTLFLKDTITNEIIKESERDVSARGNKMLTVEDVSQHRDTNEKLDQEIQSDLGDIAEK</sequence>
<protein>
    <submittedName>
        <fullName evidence="3">Uncharacterized protein</fullName>
    </submittedName>
</protein>